<reference evidence="2 3" key="1">
    <citation type="submission" date="2014-04" db="EMBL/GenBank/DDBJ databases">
        <authorList>
            <consortium name="DOE Joint Genome Institute"/>
            <person name="Kuo A."/>
            <person name="Kohler A."/>
            <person name="Nagy L.G."/>
            <person name="Floudas D."/>
            <person name="Copeland A."/>
            <person name="Barry K.W."/>
            <person name="Cichocki N."/>
            <person name="Veneault-Fourrey C."/>
            <person name="LaButti K."/>
            <person name="Lindquist E.A."/>
            <person name="Lipzen A."/>
            <person name="Lundell T."/>
            <person name="Morin E."/>
            <person name="Murat C."/>
            <person name="Sun H."/>
            <person name="Tunlid A."/>
            <person name="Henrissat B."/>
            <person name="Grigoriev I.V."/>
            <person name="Hibbett D.S."/>
            <person name="Martin F."/>
            <person name="Nordberg H.P."/>
            <person name="Cantor M.N."/>
            <person name="Hua S.X."/>
        </authorList>
    </citation>
    <scope>NUCLEOTIDE SEQUENCE [LARGE SCALE GENOMIC DNA]</scope>
    <source>
        <strain evidence="2 3">LaAM-08-1</strain>
    </source>
</reference>
<organism evidence="2 3">
    <name type="scientific">Laccaria amethystina LaAM-08-1</name>
    <dbReference type="NCBI Taxonomy" id="1095629"/>
    <lineage>
        <taxon>Eukaryota</taxon>
        <taxon>Fungi</taxon>
        <taxon>Dikarya</taxon>
        <taxon>Basidiomycota</taxon>
        <taxon>Agaricomycotina</taxon>
        <taxon>Agaricomycetes</taxon>
        <taxon>Agaricomycetidae</taxon>
        <taxon>Agaricales</taxon>
        <taxon>Agaricineae</taxon>
        <taxon>Hydnangiaceae</taxon>
        <taxon>Laccaria</taxon>
    </lineage>
</organism>
<protein>
    <submittedName>
        <fullName evidence="2">Uncharacterized protein</fullName>
    </submittedName>
</protein>
<accession>A0A0C9X1D5</accession>
<evidence type="ECO:0000256" key="1">
    <source>
        <dbReference type="SAM" id="MobiDB-lite"/>
    </source>
</evidence>
<dbReference type="EMBL" id="KN839014">
    <property type="protein sequence ID" value="KIJ91396.1"/>
    <property type="molecule type" value="Genomic_DNA"/>
</dbReference>
<evidence type="ECO:0000313" key="3">
    <source>
        <dbReference type="Proteomes" id="UP000054477"/>
    </source>
</evidence>
<sequence length="251" mass="27979">MDGKVFPSWVEGADATSRSNYCRQMVARFPELGFCDLDWKSEQIGGEIYSQWRTHWISKQESEKSKAKTSSKRLFDENSKDDPSHKKTKVSDSVPQINVIADTPAKPALTVDPTVLTRSDARPQYEFSLNRPFGFAPLPSAALSSLTLANPVPPTQGSSNADQHNFGAHSAQGVQELPQENTQKASKRPNKMRANKHSTTPRNLCAKEWVEQYHGTVEDFAAYFKALSTQELERYKALSKSLGTARSEQAN</sequence>
<dbReference type="HOGENOM" id="CLU_909627_0_0_1"/>
<dbReference type="OrthoDB" id="3017257at2759"/>
<proteinExistence type="predicted"/>
<feature type="region of interest" description="Disordered" evidence="1">
    <location>
        <begin position="61"/>
        <end position="92"/>
    </location>
</feature>
<keyword evidence="3" id="KW-1185">Reference proteome</keyword>
<gene>
    <name evidence="2" type="ORF">K443DRAFT_14431</name>
</gene>
<feature type="region of interest" description="Disordered" evidence="1">
    <location>
        <begin position="147"/>
        <end position="166"/>
    </location>
</feature>
<reference evidence="3" key="2">
    <citation type="submission" date="2015-01" db="EMBL/GenBank/DDBJ databases">
        <title>Evolutionary Origins and Diversification of the Mycorrhizal Mutualists.</title>
        <authorList>
            <consortium name="DOE Joint Genome Institute"/>
            <consortium name="Mycorrhizal Genomics Consortium"/>
            <person name="Kohler A."/>
            <person name="Kuo A."/>
            <person name="Nagy L.G."/>
            <person name="Floudas D."/>
            <person name="Copeland A."/>
            <person name="Barry K.W."/>
            <person name="Cichocki N."/>
            <person name="Veneault-Fourrey C."/>
            <person name="LaButti K."/>
            <person name="Lindquist E.A."/>
            <person name="Lipzen A."/>
            <person name="Lundell T."/>
            <person name="Morin E."/>
            <person name="Murat C."/>
            <person name="Riley R."/>
            <person name="Ohm R."/>
            <person name="Sun H."/>
            <person name="Tunlid A."/>
            <person name="Henrissat B."/>
            <person name="Grigoriev I.V."/>
            <person name="Hibbett D.S."/>
            <person name="Martin F."/>
        </authorList>
    </citation>
    <scope>NUCLEOTIDE SEQUENCE [LARGE SCALE GENOMIC DNA]</scope>
    <source>
        <strain evidence="3">LaAM-08-1</strain>
    </source>
</reference>
<feature type="compositionally biased region" description="Basic and acidic residues" evidence="1">
    <location>
        <begin position="73"/>
        <end position="85"/>
    </location>
</feature>
<name>A0A0C9X1D5_9AGAR</name>
<feature type="region of interest" description="Disordered" evidence="1">
    <location>
        <begin position="171"/>
        <end position="200"/>
    </location>
</feature>
<evidence type="ECO:0000313" key="2">
    <source>
        <dbReference type="EMBL" id="KIJ91396.1"/>
    </source>
</evidence>
<dbReference type="AlphaFoldDB" id="A0A0C9X1D5"/>
<feature type="compositionally biased region" description="Basic residues" evidence="1">
    <location>
        <begin position="185"/>
        <end position="196"/>
    </location>
</feature>
<dbReference type="Proteomes" id="UP000054477">
    <property type="component" value="Unassembled WGS sequence"/>
</dbReference>